<gene>
    <name evidence="3" type="ORF">ACFO6Q_08450</name>
</gene>
<keyword evidence="4" id="KW-1185">Reference proteome</keyword>
<reference evidence="4" key="1">
    <citation type="journal article" date="2019" name="Int. J. Syst. Evol. Microbiol.">
        <title>The Global Catalogue of Microorganisms (GCM) 10K type strain sequencing project: providing services to taxonomists for standard genome sequencing and annotation.</title>
        <authorList>
            <consortium name="The Broad Institute Genomics Platform"/>
            <consortium name="The Broad Institute Genome Sequencing Center for Infectious Disease"/>
            <person name="Wu L."/>
            <person name="Ma J."/>
        </authorList>
    </citation>
    <scope>NUCLEOTIDE SEQUENCE [LARGE SCALE GENOMIC DNA]</scope>
    <source>
        <strain evidence="4">CCUG 30340</strain>
    </source>
</reference>
<evidence type="ECO:0000313" key="3">
    <source>
        <dbReference type="EMBL" id="MFC4820352.1"/>
    </source>
</evidence>
<dbReference type="Proteomes" id="UP001595886">
    <property type="component" value="Unassembled WGS sequence"/>
</dbReference>
<comment type="caution">
    <text evidence="3">The sequence shown here is derived from an EMBL/GenBank/DDBJ whole genome shotgun (WGS) entry which is preliminary data.</text>
</comment>
<dbReference type="InterPro" id="IPR011992">
    <property type="entry name" value="EF-hand-dom_pair"/>
</dbReference>
<protein>
    <recommendedName>
        <fullName evidence="5">EF-hand domain-containing protein</fullName>
    </recommendedName>
</protein>
<feature type="region of interest" description="Disordered" evidence="1">
    <location>
        <begin position="24"/>
        <end position="56"/>
    </location>
</feature>
<evidence type="ECO:0000256" key="2">
    <source>
        <dbReference type="SAM" id="SignalP"/>
    </source>
</evidence>
<dbReference type="SUPFAM" id="SSF47473">
    <property type="entry name" value="EF-hand"/>
    <property type="match status" value="1"/>
</dbReference>
<name>A0ABV9QTG7_9GAMM</name>
<dbReference type="Gene3D" id="1.10.238.10">
    <property type="entry name" value="EF-hand"/>
    <property type="match status" value="1"/>
</dbReference>
<accession>A0ABV9QTG7</accession>
<dbReference type="RefSeq" id="WP_380020195.1">
    <property type="nucleotide sequence ID" value="NZ_JBHSHD010000007.1"/>
</dbReference>
<feature type="signal peptide" evidence="2">
    <location>
        <begin position="1"/>
        <end position="22"/>
    </location>
</feature>
<organism evidence="3 4">
    <name type="scientific">Dokdonella ginsengisoli</name>
    <dbReference type="NCBI Taxonomy" id="363846"/>
    <lineage>
        <taxon>Bacteria</taxon>
        <taxon>Pseudomonadati</taxon>
        <taxon>Pseudomonadota</taxon>
        <taxon>Gammaproteobacteria</taxon>
        <taxon>Lysobacterales</taxon>
        <taxon>Rhodanobacteraceae</taxon>
        <taxon>Dokdonella</taxon>
    </lineage>
</organism>
<dbReference type="EMBL" id="JBHSHD010000007">
    <property type="protein sequence ID" value="MFC4820352.1"/>
    <property type="molecule type" value="Genomic_DNA"/>
</dbReference>
<evidence type="ECO:0000313" key="4">
    <source>
        <dbReference type="Proteomes" id="UP001595886"/>
    </source>
</evidence>
<feature type="compositionally biased region" description="Low complexity" evidence="1">
    <location>
        <begin position="31"/>
        <end position="43"/>
    </location>
</feature>
<evidence type="ECO:0000256" key="1">
    <source>
        <dbReference type="SAM" id="MobiDB-lite"/>
    </source>
</evidence>
<evidence type="ECO:0008006" key="5">
    <source>
        <dbReference type="Google" id="ProtNLM"/>
    </source>
</evidence>
<dbReference type="PROSITE" id="PS00018">
    <property type="entry name" value="EF_HAND_1"/>
    <property type="match status" value="1"/>
</dbReference>
<keyword evidence="2" id="KW-0732">Signal</keyword>
<dbReference type="InterPro" id="IPR018247">
    <property type="entry name" value="EF_Hand_1_Ca_BS"/>
</dbReference>
<sequence>MKNSTSAIAALALALAMPAAFAQTRNAPPMNEQQQLERTQQELQNRENERAAATPVQFDQLDVRKAGQLTLEDAKNDPWLSRHFRQCDTDGDQQVTRAEYTACTAKPKTSDADKMDE</sequence>
<proteinExistence type="predicted"/>
<feature type="chain" id="PRO_5045692202" description="EF-hand domain-containing protein" evidence="2">
    <location>
        <begin position="23"/>
        <end position="117"/>
    </location>
</feature>